<dbReference type="EMBL" id="CP023778">
    <property type="protein sequence ID" value="ATL67968.1"/>
    <property type="molecule type" value="Genomic_DNA"/>
</dbReference>
<proteinExistence type="predicted"/>
<name>A0A291RKY7_9NOCA</name>
<dbReference type="InterPro" id="IPR038416">
    <property type="entry name" value="Ribosom_S30AE_C_sf"/>
</dbReference>
<dbReference type="InterPro" id="IPR032528">
    <property type="entry name" value="Ribosom_S30AE_C"/>
</dbReference>
<dbReference type="Pfam" id="PF16321">
    <property type="entry name" value="Ribosom_S30AE_C"/>
    <property type="match status" value="1"/>
</dbReference>
<gene>
    <name evidence="3" type="ORF">CRH09_18990</name>
</gene>
<protein>
    <recommendedName>
        <fullName evidence="2">Sigma 54 modulation/S30EA ribosomal protein C-terminal domain-containing protein</fullName>
    </recommendedName>
</protein>
<sequence>MIGWALSPASTERESTPMSAPRRSTTPGEQPTHLHLSGPVTDREATRIDHALTAVLHHHDLGGVDTRVRVTALPGPDRPLLVQAVLGPGYALRTQIAAPADFTARVAARRLDTHLTRQSGPALRPWPDAARPPLAHTGPTRPITRHKHYRLLTGSPDLAAYRMDALDYDALLFTDTDTGDDALVYRAGPHGVRLARAHLLHPPRETAVAMTMNPHPTPIFTDTEAARRLCRYGLPLLFYTGPADARARLLYRRYDGDLGLVTAAG</sequence>
<evidence type="ECO:0000313" key="4">
    <source>
        <dbReference type="Proteomes" id="UP000221961"/>
    </source>
</evidence>
<feature type="region of interest" description="Disordered" evidence="1">
    <location>
        <begin position="1"/>
        <end position="39"/>
    </location>
</feature>
<feature type="region of interest" description="Disordered" evidence="1">
    <location>
        <begin position="116"/>
        <end position="142"/>
    </location>
</feature>
<dbReference type="AlphaFoldDB" id="A0A291RKY7"/>
<evidence type="ECO:0000313" key="3">
    <source>
        <dbReference type="EMBL" id="ATL67968.1"/>
    </source>
</evidence>
<dbReference type="KEGG" id="ntp:CRH09_18990"/>
<evidence type="ECO:0000259" key="2">
    <source>
        <dbReference type="Pfam" id="PF16321"/>
    </source>
</evidence>
<evidence type="ECO:0000256" key="1">
    <source>
        <dbReference type="SAM" id="MobiDB-lite"/>
    </source>
</evidence>
<organism evidence="3 4">
    <name type="scientific">Nocardia terpenica</name>
    <dbReference type="NCBI Taxonomy" id="455432"/>
    <lineage>
        <taxon>Bacteria</taxon>
        <taxon>Bacillati</taxon>
        <taxon>Actinomycetota</taxon>
        <taxon>Actinomycetes</taxon>
        <taxon>Mycobacteriales</taxon>
        <taxon>Nocardiaceae</taxon>
        <taxon>Nocardia</taxon>
    </lineage>
</organism>
<dbReference type="Gene3D" id="3.30.505.50">
    <property type="entry name" value="Sigma 54 modulation/S30EA ribosomal protein, C-terminal domain"/>
    <property type="match status" value="2"/>
</dbReference>
<feature type="domain" description="Sigma 54 modulation/S30EA ribosomal protein C-terminal" evidence="2">
    <location>
        <begin position="141"/>
        <end position="192"/>
    </location>
</feature>
<reference evidence="3 4" key="1">
    <citation type="submission" date="2017-10" db="EMBL/GenBank/DDBJ databases">
        <title>Comparative genomics between pathogenic Norcardia.</title>
        <authorList>
            <person name="Zeng L."/>
        </authorList>
    </citation>
    <scope>NUCLEOTIDE SEQUENCE [LARGE SCALE GENOMIC DNA]</scope>
    <source>
        <strain evidence="3 4">NC_YFY_NT001</strain>
    </source>
</reference>
<dbReference type="Proteomes" id="UP000221961">
    <property type="component" value="Chromosome"/>
</dbReference>
<feature type="compositionally biased region" description="Polar residues" evidence="1">
    <location>
        <begin position="16"/>
        <end position="29"/>
    </location>
</feature>
<accession>A0A291RKY7</accession>